<dbReference type="PROSITE" id="PS51677">
    <property type="entry name" value="NODB"/>
    <property type="match status" value="1"/>
</dbReference>
<proteinExistence type="predicted"/>
<gene>
    <name evidence="4" type="ORF">DSLASN_49610</name>
</gene>
<protein>
    <submittedName>
        <fullName evidence="4">Polysaccharide deacetylase</fullName>
    </submittedName>
</protein>
<dbReference type="CDD" id="cd10918">
    <property type="entry name" value="CE4_NodB_like_5s_6s"/>
    <property type="match status" value="1"/>
</dbReference>
<sequence length="240" mass="27712">MRCHIPILMYHQVRDLQEKEHLSSLSVPIKRFRFQMKFLKQMGYKGVSLTELTPYLKGEKQGKVAGITFDDGYLNNLTNALPILNKMDFSATCYIVKDRIGKTNDWNPELSQQALMTQEQIQEWLGAGMEIGSHTLSHINLKKADKETARPEIIQSKTELEQMFGVAVNHFCYPYGGFNEESVALAEEAGYLSATTTQRSRCHTNEHMFKLPRVVVARHTLPHLFWMKLATRYEDKRRKS</sequence>
<dbReference type="InterPro" id="IPR002509">
    <property type="entry name" value="NODB_dom"/>
</dbReference>
<evidence type="ECO:0000259" key="3">
    <source>
        <dbReference type="PROSITE" id="PS51677"/>
    </source>
</evidence>
<accession>A0ABN6FAF0</accession>
<organism evidence="4 5">
    <name type="scientific">Desulfoluna limicola</name>
    <dbReference type="NCBI Taxonomy" id="2810562"/>
    <lineage>
        <taxon>Bacteria</taxon>
        <taxon>Pseudomonadati</taxon>
        <taxon>Thermodesulfobacteriota</taxon>
        <taxon>Desulfobacteria</taxon>
        <taxon>Desulfobacterales</taxon>
        <taxon>Desulfolunaceae</taxon>
        <taxon>Desulfoluna</taxon>
    </lineage>
</organism>
<name>A0ABN6FAF0_9BACT</name>
<dbReference type="Proteomes" id="UP001320148">
    <property type="component" value="Chromosome"/>
</dbReference>
<keyword evidence="5" id="KW-1185">Reference proteome</keyword>
<dbReference type="InterPro" id="IPR051398">
    <property type="entry name" value="Polysacch_Deacetylase"/>
</dbReference>
<comment type="subcellular location">
    <subcellularLocation>
        <location evidence="1">Secreted</location>
    </subcellularLocation>
</comment>
<dbReference type="EMBL" id="AP024488">
    <property type="protein sequence ID" value="BCS99329.1"/>
    <property type="molecule type" value="Genomic_DNA"/>
</dbReference>
<dbReference type="SUPFAM" id="SSF88713">
    <property type="entry name" value="Glycoside hydrolase/deacetylase"/>
    <property type="match status" value="1"/>
</dbReference>
<evidence type="ECO:0000313" key="5">
    <source>
        <dbReference type="Proteomes" id="UP001320148"/>
    </source>
</evidence>
<reference evidence="4 5" key="1">
    <citation type="submission" date="2021-02" db="EMBL/GenBank/DDBJ databases">
        <title>Complete genome of Desulfoluna sp. strain ASN36.</title>
        <authorList>
            <person name="Takahashi A."/>
            <person name="Kojima H."/>
            <person name="Fukui M."/>
        </authorList>
    </citation>
    <scope>NUCLEOTIDE SEQUENCE [LARGE SCALE GENOMIC DNA]</scope>
    <source>
        <strain evidence="4 5">ASN36</strain>
    </source>
</reference>
<dbReference type="Pfam" id="PF01522">
    <property type="entry name" value="Polysacc_deac_1"/>
    <property type="match status" value="1"/>
</dbReference>
<evidence type="ECO:0000313" key="4">
    <source>
        <dbReference type="EMBL" id="BCS99329.1"/>
    </source>
</evidence>
<dbReference type="InterPro" id="IPR011330">
    <property type="entry name" value="Glyco_hydro/deAcase_b/a-brl"/>
</dbReference>
<feature type="domain" description="NodB homology" evidence="3">
    <location>
        <begin position="63"/>
        <end position="240"/>
    </location>
</feature>
<evidence type="ECO:0000256" key="2">
    <source>
        <dbReference type="ARBA" id="ARBA00022729"/>
    </source>
</evidence>
<dbReference type="Gene3D" id="3.20.20.370">
    <property type="entry name" value="Glycoside hydrolase/deacetylase"/>
    <property type="match status" value="1"/>
</dbReference>
<dbReference type="PANTHER" id="PTHR34216:SF3">
    <property type="entry name" value="POLY-BETA-1,6-N-ACETYL-D-GLUCOSAMINE N-DEACETYLASE"/>
    <property type="match status" value="1"/>
</dbReference>
<keyword evidence="2" id="KW-0732">Signal</keyword>
<dbReference type="PANTHER" id="PTHR34216">
    <property type="match status" value="1"/>
</dbReference>
<evidence type="ECO:0000256" key="1">
    <source>
        <dbReference type="ARBA" id="ARBA00004613"/>
    </source>
</evidence>